<evidence type="ECO:0000256" key="3">
    <source>
        <dbReference type="ARBA" id="ARBA00022900"/>
    </source>
</evidence>
<feature type="domain" description="Serpin" evidence="6">
    <location>
        <begin position="46"/>
        <end position="410"/>
    </location>
</feature>
<proteinExistence type="inferred from homology"/>
<accession>A0AAV4S5A6</accession>
<sequence length="410" mass="47477">MKEKIRIVNFLLAVLFFLLSLNNASTEDTPSPECDMEQHPISKIILSLCSRLIKEIKGEGNFFFSPLSISAALAMIYTGTGGNTKKQMTDALHYKIVGEKCLDRKINEEFRHLINFLENQNDAYSLLITNSIFIHLDHPVSEKYTKKLQNYFKTHIEYLDFVKEEILSMNIINNWIANQTNGQIMKLLNEPLDPMTIMILMNVIYFKGLWEHPFQEDATWNSFFYRNNDTLKEVPFMLLQDTLNYFYDSNTNYSFLELNYIDGNISMLLILPKDVRSFPQIELTSEVLCDIRNKLQPTNLMVILPKFKMEYHRELSKDMIKMGIDELFSDKADLSGIREQNDIHVSLMIHKAILEVDEKGSEASAVSGVGIHAKRKPPDQQMFWADHPFLFYIIDKGLNTILFAGRVSDP</sequence>
<protein>
    <submittedName>
        <fullName evidence="7">Serpin B10</fullName>
    </submittedName>
</protein>
<dbReference type="EMBL" id="BPLR01008979">
    <property type="protein sequence ID" value="GIY28747.1"/>
    <property type="molecule type" value="Genomic_DNA"/>
</dbReference>
<name>A0AAV4S5A6_CAEEX</name>
<dbReference type="InterPro" id="IPR023795">
    <property type="entry name" value="Serpin_CS"/>
</dbReference>
<evidence type="ECO:0000256" key="5">
    <source>
        <dbReference type="SAM" id="SignalP"/>
    </source>
</evidence>
<evidence type="ECO:0000256" key="1">
    <source>
        <dbReference type="ARBA" id="ARBA00009500"/>
    </source>
</evidence>
<keyword evidence="2" id="KW-0646">Protease inhibitor</keyword>
<dbReference type="Gene3D" id="2.30.39.10">
    <property type="entry name" value="Alpha-1-antitrypsin, domain 1"/>
    <property type="match status" value="1"/>
</dbReference>
<dbReference type="Gene3D" id="3.30.497.10">
    <property type="entry name" value="Antithrombin, subunit I, domain 2"/>
    <property type="match status" value="1"/>
</dbReference>
<dbReference type="Proteomes" id="UP001054945">
    <property type="component" value="Unassembled WGS sequence"/>
</dbReference>
<dbReference type="PROSITE" id="PS00284">
    <property type="entry name" value="SERPIN"/>
    <property type="match status" value="1"/>
</dbReference>
<dbReference type="PANTHER" id="PTHR11461:SF211">
    <property type="entry name" value="GH10112P-RELATED"/>
    <property type="match status" value="1"/>
</dbReference>
<dbReference type="InterPro" id="IPR000215">
    <property type="entry name" value="Serpin_fam"/>
</dbReference>
<feature type="signal peptide" evidence="5">
    <location>
        <begin position="1"/>
        <end position="26"/>
    </location>
</feature>
<dbReference type="InterPro" id="IPR023796">
    <property type="entry name" value="Serpin_dom"/>
</dbReference>
<evidence type="ECO:0000313" key="7">
    <source>
        <dbReference type="EMBL" id="GIY28747.1"/>
    </source>
</evidence>
<dbReference type="PANTHER" id="PTHR11461">
    <property type="entry name" value="SERINE PROTEASE INHIBITOR, SERPIN"/>
    <property type="match status" value="1"/>
</dbReference>
<reference evidence="7 8" key="1">
    <citation type="submission" date="2021-06" db="EMBL/GenBank/DDBJ databases">
        <title>Caerostris extrusa draft genome.</title>
        <authorList>
            <person name="Kono N."/>
            <person name="Arakawa K."/>
        </authorList>
    </citation>
    <scope>NUCLEOTIDE SEQUENCE [LARGE SCALE GENOMIC DNA]</scope>
</reference>
<evidence type="ECO:0000259" key="6">
    <source>
        <dbReference type="SMART" id="SM00093"/>
    </source>
</evidence>
<dbReference type="AlphaFoldDB" id="A0AAV4S5A6"/>
<dbReference type="GO" id="GO:0005615">
    <property type="term" value="C:extracellular space"/>
    <property type="evidence" value="ECO:0007669"/>
    <property type="project" value="InterPro"/>
</dbReference>
<gene>
    <name evidence="7" type="primary">SERPINB10</name>
    <name evidence="7" type="ORF">CEXT_344371</name>
</gene>
<evidence type="ECO:0000256" key="4">
    <source>
        <dbReference type="RuleBase" id="RU000411"/>
    </source>
</evidence>
<dbReference type="GO" id="GO:0004867">
    <property type="term" value="F:serine-type endopeptidase inhibitor activity"/>
    <property type="evidence" value="ECO:0007669"/>
    <property type="project" value="UniProtKB-KW"/>
</dbReference>
<dbReference type="InterPro" id="IPR042178">
    <property type="entry name" value="Serpin_sf_1"/>
</dbReference>
<dbReference type="Pfam" id="PF00079">
    <property type="entry name" value="Serpin"/>
    <property type="match status" value="1"/>
</dbReference>
<keyword evidence="8" id="KW-1185">Reference proteome</keyword>
<feature type="chain" id="PRO_5043876121" evidence="5">
    <location>
        <begin position="27"/>
        <end position="410"/>
    </location>
</feature>
<dbReference type="InterPro" id="IPR042185">
    <property type="entry name" value="Serpin_sf_2"/>
</dbReference>
<organism evidence="7 8">
    <name type="scientific">Caerostris extrusa</name>
    <name type="common">Bark spider</name>
    <name type="synonym">Caerostris bankana</name>
    <dbReference type="NCBI Taxonomy" id="172846"/>
    <lineage>
        <taxon>Eukaryota</taxon>
        <taxon>Metazoa</taxon>
        <taxon>Ecdysozoa</taxon>
        <taxon>Arthropoda</taxon>
        <taxon>Chelicerata</taxon>
        <taxon>Arachnida</taxon>
        <taxon>Araneae</taxon>
        <taxon>Araneomorphae</taxon>
        <taxon>Entelegynae</taxon>
        <taxon>Araneoidea</taxon>
        <taxon>Araneidae</taxon>
        <taxon>Caerostris</taxon>
    </lineage>
</organism>
<evidence type="ECO:0000256" key="2">
    <source>
        <dbReference type="ARBA" id="ARBA00022690"/>
    </source>
</evidence>
<evidence type="ECO:0000313" key="8">
    <source>
        <dbReference type="Proteomes" id="UP001054945"/>
    </source>
</evidence>
<comment type="caution">
    <text evidence="7">The sequence shown here is derived from an EMBL/GenBank/DDBJ whole genome shotgun (WGS) entry which is preliminary data.</text>
</comment>
<dbReference type="SMART" id="SM00093">
    <property type="entry name" value="SERPIN"/>
    <property type="match status" value="1"/>
</dbReference>
<comment type="similarity">
    <text evidence="1 4">Belongs to the serpin family.</text>
</comment>
<dbReference type="SUPFAM" id="SSF56574">
    <property type="entry name" value="Serpins"/>
    <property type="match status" value="1"/>
</dbReference>
<keyword evidence="3" id="KW-0722">Serine protease inhibitor</keyword>
<dbReference type="InterPro" id="IPR036186">
    <property type="entry name" value="Serpin_sf"/>
</dbReference>
<keyword evidence="5" id="KW-0732">Signal</keyword>